<keyword evidence="3" id="KW-1185">Reference proteome</keyword>
<organism evidence="2 3">
    <name type="scientific">Trichostrongylus colubriformis</name>
    <name type="common">Black scour worm</name>
    <dbReference type="NCBI Taxonomy" id="6319"/>
    <lineage>
        <taxon>Eukaryota</taxon>
        <taxon>Metazoa</taxon>
        <taxon>Ecdysozoa</taxon>
        <taxon>Nematoda</taxon>
        <taxon>Chromadorea</taxon>
        <taxon>Rhabditida</taxon>
        <taxon>Rhabditina</taxon>
        <taxon>Rhabditomorpha</taxon>
        <taxon>Strongyloidea</taxon>
        <taxon>Trichostrongylidae</taxon>
        <taxon>Trichostrongylus</taxon>
    </lineage>
</organism>
<accession>A0AAN8FJR3</accession>
<proteinExistence type="predicted"/>
<evidence type="ECO:0000313" key="2">
    <source>
        <dbReference type="EMBL" id="KAK5977889.1"/>
    </source>
</evidence>
<sequence>VLCSHCYAAFFGADEALKGLYDRPCPCEVFGIIQHESFFTNQRSMKHQRVRGRRRIKHSLLDVPMTIVHRDNALVVKKKSASTFLLFIQKKRMLGTFFSVDVPDIGAVITVVWRNAEARDTIDISGWNIHADPMGGFIVYESDHIVKFTGMFYTTGCVIKSDVPLVNPAIFNNLIGLVDDKMKLLKEDYIGKLKATVTFSDDSDGFRWTLCSVDEYFKKRNDEIPDRKLPYKGVVGAIRQGKPNVVHYITSRYFPQDVRFYTNTNVSPELVDDLLGREVYFAATKDSKGERKSHVVGKVCPITKSDLHATKYGGFFKVDVVVEYIGCSDEHGNTIVWSDQLEFLVDSHRLFEGLAHGLYHIQAIRHYKELEFARWKVKKVGERFKTLDGEDVCVAHSTRTSQPSSRQPKNQKKRITNRIRDHSTVNGSNERSDATSQTRENFCDSGIADLLERTGISSSRVPLPPSCHQRDRLNPKGDLEKTLRTCLHRCLESDKVRASIKQADPVFFHSLVDALMRV</sequence>
<feature type="region of interest" description="Disordered" evidence="1">
    <location>
        <begin position="455"/>
        <end position="474"/>
    </location>
</feature>
<dbReference type="AlphaFoldDB" id="A0AAN8FJR3"/>
<dbReference type="Proteomes" id="UP001331761">
    <property type="component" value="Unassembled WGS sequence"/>
</dbReference>
<feature type="non-terminal residue" evidence="2">
    <location>
        <position position="1"/>
    </location>
</feature>
<evidence type="ECO:0000313" key="3">
    <source>
        <dbReference type="Proteomes" id="UP001331761"/>
    </source>
</evidence>
<dbReference type="EMBL" id="WIXE01010087">
    <property type="protein sequence ID" value="KAK5977889.1"/>
    <property type="molecule type" value="Genomic_DNA"/>
</dbReference>
<feature type="region of interest" description="Disordered" evidence="1">
    <location>
        <begin position="396"/>
        <end position="439"/>
    </location>
</feature>
<comment type="caution">
    <text evidence="2">The sequence shown here is derived from an EMBL/GenBank/DDBJ whole genome shotgun (WGS) entry which is preliminary data.</text>
</comment>
<protein>
    <submittedName>
        <fullName evidence="2">Uncharacterized protein</fullName>
    </submittedName>
</protein>
<feature type="compositionally biased region" description="Polar residues" evidence="1">
    <location>
        <begin position="397"/>
        <end position="408"/>
    </location>
</feature>
<evidence type="ECO:0000256" key="1">
    <source>
        <dbReference type="SAM" id="MobiDB-lite"/>
    </source>
</evidence>
<gene>
    <name evidence="2" type="ORF">GCK32_011428</name>
</gene>
<reference evidence="2 3" key="1">
    <citation type="submission" date="2019-10" db="EMBL/GenBank/DDBJ databases">
        <title>Assembly and Annotation for the nematode Trichostrongylus colubriformis.</title>
        <authorList>
            <person name="Martin J."/>
        </authorList>
    </citation>
    <scope>NUCLEOTIDE SEQUENCE [LARGE SCALE GENOMIC DNA]</scope>
    <source>
        <strain evidence="2">G859</strain>
        <tissue evidence="2">Whole worm</tissue>
    </source>
</reference>
<feature type="compositionally biased region" description="Polar residues" evidence="1">
    <location>
        <begin position="424"/>
        <end position="439"/>
    </location>
</feature>
<name>A0AAN8FJR3_TRICO</name>